<organism evidence="3 4">
    <name type="scientific">Streptomyces montanisoli</name>
    <dbReference type="NCBI Taxonomy" id="2798581"/>
    <lineage>
        <taxon>Bacteria</taxon>
        <taxon>Bacillati</taxon>
        <taxon>Actinomycetota</taxon>
        <taxon>Actinomycetes</taxon>
        <taxon>Kitasatosporales</taxon>
        <taxon>Streptomycetaceae</taxon>
        <taxon>Streptomyces</taxon>
    </lineage>
</organism>
<reference evidence="3" key="1">
    <citation type="submission" date="2021-03" db="EMBL/GenBank/DDBJ databases">
        <title>Whole genome sequence of Streptomyces bomunensis MMS17-BM035.</title>
        <authorList>
            <person name="Lee J.H."/>
        </authorList>
    </citation>
    <scope>NUCLEOTIDE SEQUENCE</scope>
    <source>
        <strain evidence="3">MMS17-BM035</strain>
    </source>
</reference>
<feature type="non-terminal residue" evidence="3">
    <location>
        <position position="151"/>
    </location>
</feature>
<accession>A0A940MIG3</accession>
<feature type="compositionally biased region" description="Low complexity" evidence="1">
    <location>
        <begin position="45"/>
        <end position="54"/>
    </location>
</feature>
<keyword evidence="2" id="KW-0472">Membrane</keyword>
<dbReference type="EMBL" id="JAGIQL010000129">
    <property type="protein sequence ID" value="MBP0460670.1"/>
    <property type="molecule type" value="Genomic_DNA"/>
</dbReference>
<evidence type="ECO:0000313" key="4">
    <source>
        <dbReference type="Proteomes" id="UP000670475"/>
    </source>
</evidence>
<dbReference type="Proteomes" id="UP000670475">
    <property type="component" value="Unassembled WGS sequence"/>
</dbReference>
<evidence type="ECO:0000256" key="1">
    <source>
        <dbReference type="SAM" id="MobiDB-lite"/>
    </source>
</evidence>
<dbReference type="AlphaFoldDB" id="A0A940MIG3"/>
<sequence>MKSDQVRHVRRAAVAAGVGGLLVVGVLVFVPDEKKDAAAPPAPGPEGRALAAVTAGAPATRADLSALIRDREARVRAHPDDAKAWAVLGSAYVARGVQQADPSSYPLAERALDRALYGSAGGDGATPGAGTGSAGAVSPGTGSAPPAPSAP</sequence>
<name>A0A940MIG3_9ACTN</name>
<feature type="region of interest" description="Disordered" evidence="1">
    <location>
        <begin position="117"/>
        <end position="151"/>
    </location>
</feature>
<keyword evidence="2" id="KW-1133">Transmembrane helix</keyword>
<evidence type="ECO:0000313" key="3">
    <source>
        <dbReference type="EMBL" id="MBP0460670.1"/>
    </source>
</evidence>
<feature type="transmembrane region" description="Helical" evidence="2">
    <location>
        <begin position="12"/>
        <end position="30"/>
    </location>
</feature>
<comment type="caution">
    <text evidence="3">The sequence shown here is derived from an EMBL/GenBank/DDBJ whole genome shotgun (WGS) entry which is preliminary data.</text>
</comment>
<feature type="compositionally biased region" description="Low complexity" evidence="1">
    <location>
        <begin position="134"/>
        <end position="144"/>
    </location>
</feature>
<proteinExistence type="predicted"/>
<feature type="compositionally biased region" description="Gly residues" evidence="1">
    <location>
        <begin position="119"/>
        <end position="133"/>
    </location>
</feature>
<protein>
    <submittedName>
        <fullName evidence="3">Uncharacterized protein</fullName>
    </submittedName>
</protein>
<keyword evidence="2" id="KW-0812">Transmembrane</keyword>
<gene>
    <name evidence="3" type="ORF">JFN87_24785</name>
</gene>
<keyword evidence="4" id="KW-1185">Reference proteome</keyword>
<evidence type="ECO:0000256" key="2">
    <source>
        <dbReference type="SAM" id="Phobius"/>
    </source>
</evidence>
<feature type="region of interest" description="Disordered" evidence="1">
    <location>
        <begin position="35"/>
        <end position="54"/>
    </location>
</feature>